<dbReference type="STRING" id="1220188.A0A4S3J3F3"/>
<organism evidence="3 4">
    <name type="scientific">Aspergillus tanneri</name>
    <dbReference type="NCBI Taxonomy" id="1220188"/>
    <lineage>
        <taxon>Eukaryota</taxon>
        <taxon>Fungi</taxon>
        <taxon>Dikarya</taxon>
        <taxon>Ascomycota</taxon>
        <taxon>Pezizomycotina</taxon>
        <taxon>Eurotiomycetes</taxon>
        <taxon>Eurotiomycetidae</taxon>
        <taxon>Eurotiales</taxon>
        <taxon>Aspergillaceae</taxon>
        <taxon>Aspergillus</taxon>
        <taxon>Aspergillus subgen. Circumdati</taxon>
    </lineage>
</organism>
<dbReference type="AlphaFoldDB" id="A0A4S3J3F3"/>
<name>A0A4S3J3F3_9EURO</name>
<comment type="caution">
    <text evidence="3">The sequence shown here is derived from an EMBL/GenBank/DDBJ whole genome shotgun (WGS) entry which is preliminary data.</text>
</comment>
<evidence type="ECO:0000313" key="5">
    <source>
        <dbReference type="Proteomes" id="UP000324241"/>
    </source>
</evidence>
<evidence type="ECO:0000313" key="3">
    <source>
        <dbReference type="EMBL" id="THC89112.1"/>
    </source>
</evidence>
<dbReference type="Proteomes" id="UP000308092">
    <property type="component" value="Unassembled WGS sequence"/>
</dbReference>
<dbReference type="OrthoDB" id="4462805at2759"/>
<evidence type="ECO:0000313" key="2">
    <source>
        <dbReference type="EMBL" id="KAA8652773.1"/>
    </source>
</evidence>
<dbReference type="VEuPathDB" id="FungiDB:EYZ11_011439"/>
<dbReference type="EMBL" id="QUQM01000002">
    <property type="protein sequence ID" value="KAA8652773.1"/>
    <property type="molecule type" value="Genomic_DNA"/>
</dbReference>
<dbReference type="Proteomes" id="UP000324241">
    <property type="component" value="Unassembled WGS sequence"/>
</dbReference>
<reference evidence="3 4" key="1">
    <citation type="submission" date="2019-03" db="EMBL/GenBank/DDBJ databases">
        <title>The genome sequence of a newly discovered highly antifungal drug resistant Aspergillus species, Aspergillus tanneri NIH 1004.</title>
        <authorList>
            <person name="Mounaud S."/>
            <person name="Singh I."/>
            <person name="Joardar V."/>
            <person name="Pakala S."/>
            <person name="Pakala S."/>
            <person name="Venepally P."/>
            <person name="Hoover J."/>
            <person name="Nierman W."/>
            <person name="Chung J."/>
            <person name="Losada L."/>
        </authorList>
    </citation>
    <scope>NUCLEOTIDE SEQUENCE [LARGE SCALE GENOMIC DNA]</scope>
    <source>
        <strain evidence="3 4">NIH1004</strain>
    </source>
</reference>
<dbReference type="RefSeq" id="XP_033432134.1">
    <property type="nucleotide sequence ID" value="XM_033566377.1"/>
</dbReference>
<evidence type="ECO:0000256" key="1">
    <source>
        <dbReference type="SAM" id="MobiDB-lite"/>
    </source>
</evidence>
<keyword evidence="4" id="KW-1185">Reference proteome</keyword>
<dbReference type="EMBL" id="SOSA01000707">
    <property type="protein sequence ID" value="THC89112.1"/>
    <property type="molecule type" value="Genomic_DNA"/>
</dbReference>
<sequence>MASVQRQCDTLKEIIHKSSIRFIFPQCLQGFPRSDLLYRHFRAEEDEVHAGLSVRDTDFKRFLSCYQKALRASIPAEKLPFDSKRFDVLFIVQHYGQDTESQYTSPDTTRDSAPVADPMLISNRSAWPHELFSLSDIDPVPIPSNYLSQGEITHAESNTMGWNNWSLGGPDDTALNEH</sequence>
<protein>
    <submittedName>
        <fullName evidence="3">Uncharacterized protein</fullName>
    </submittedName>
</protein>
<evidence type="ECO:0000313" key="4">
    <source>
        <dbReference type="Proteomes" id="UP000308092"/>
    </source>
</evidence>
<proteinExistence type="predicted"/>
<dbReference type="GeneID" id="54324380"/>
<feature type="region of interest" description="Disordered" evidence="1">
    <location>
        <begin position="159"/>
        <end position="178"/>
    </location>
</feature>
<reference evidence="2 5" key="2">
    <citation type="submission" date="2019-08" db="EMBL/GenBank/DDBJ databases">
        <title>The genome sequence of a newly discovered highly antifungal drug resistant Aspergillus species, Aspergillus tanneri NIH 1004.</title>
        <authorList>
            <person name="Mounaud S."/>
            <person name="Singh I."/>
            <person name="Joardar V."/>
            <person name="Pakala S."/>
            <person name="Pakala S."/>
            <person name="Venepally P."/>
            <person name="Chung J.K."/>
            <person name="Losada L."/>
            <person name="Nierman W.C."/>
        </authorList>
    </citation>
    <scope>NUCLEOTIDE SEQUENCE [LARGE SCALE GENOMIC DNA]</scope>
    <source>
        <strain evidence="2 5">NIH1004</strain>
    </source>
</reference>
<gene>
    <name evidence="2" type="ORF">ATNIH1004_001678</name>
    <name evidence="3" type="ORF">EYZ11_011439</name>
</gene>
<accession>A0A4S3J3F3</accession>